<proteinExistence type="predicted"/>
<sequence length="114" mass="12684">MTRISSKAAVTEFVTANFELSVTGQNSAFLYHETTGRDLLAGTVEFPFHAWLMGGIARRHGYIETDGIKTLDQAYREINWFAALRQSSCGKPLKSALTELWSPYGGRLQSNLPD</sequence>
<dbReference type="EMBL" id="JAHEAC010000108">
    <property type="protein sequence ID" value="MBX8644835.1"/>
    <property type="molecule type" value="Genomic_DNA"/>
</dbReference>
<dbReference type="Proteomes" id="UP000750197">
    <property type="component" value="Unassembled WGS sequence"/>
</dbReference>
<comment type="caution">
    <text evidence="1">The sequence shown here is derived from an EMBL/GenBank/DDBJ whole genome shotgun (WGS) entry which is preliminary data.</text>
</comment>
<reference evidence="1" key="1">
    <citation type="submission" date="2021-05" db="EMBL/GenBank/DDBJ databases">
        <title>Genomic insights into ecological role and evolution of a novel Thermoplasmata order Candidatus Sysuiplasmatales.</title>
        <authorList>
            <person name="Yuan Y."/>
        </authorList>
    </citation>
    <scope>NUCLEOTIDE SEQUENCE</scope>
    <source>
        <strain evidence="1">TUT19-bin139</strain>
    </source>
</reference>
<evidence type="ECO:0000313" key="2">
    <source>
        <dbReference type="Proteomes" id="UP000750197"/>
    </source>
</evidence>
<evidence type="ECO:0000313" key="1">
    <source>
        <dbReference type="EMBL" id="MBX8644835.1"/>
    </source>
</evidence>
<organism evidence="1 2">
    <name type="scientific">Candidatus Sysuiplasma superficiale</name>
    <dbReference type="NCBI Taxonomy" id="2823368"/>
    <lineage>
        <taxon>Archaea</taxon>
        <taxon>Methanobacteriati</taxon>
        <taxon>Thermoplasmatota</taxon>
        <taxon>Thermoplasmata</taxon>
        <taxon>Candidatus Sysuiplasmatales</taxon>
        <taxon>Candidatus Sysuiplasmataceae</taxon>
        <taxon>Candidatus Sysuiplasma</taxon>
    </lineage>
</organism>
<dbReference type="AlphaFoldDB" id="A0A8J7YQV7"/>
<name>A0A8J7YQV7_9ARCH</name>
<protein>
    <submittedName>
        <fullName evidence="1">Uncharacterized protein</fullName>
    </submittedName>
</protein>
<gene>
    <name evidence="1" type="ORF">KIY12_08985</name>
</gene>
<accession>A0A8J7YQV7</accession>
<feature type="non-terminal residue" evidence="1">
    <location>
        <position position="114"/>
    </location>
</feature>